<dbReference type="PANTHER" id="PTHR38226">
    <property type="entry name" value="(WILD MALAYSIAN BANANA) HYPOTHETICAL PROTEIN"/>
    <property type="match status" value="1"/>
</dbReference>
<keyword evidence="3" id="KW-1185">Reference proteome</keyword>
<protein>
    <recommendedName>
        <fullName evidence="1">DUF7392 domain-containing protein</fullName>
    </recommendedName>
</protein>
<dbReference type="Proteomes" id="UP001314170">
    <property type="component" value="Unassembled WGS sequence"/>
</dbReference>
<accession>A0AAV1SIR4</accession>
<dbReference type="AlphaFoldDB" id="A0AAV1SIR4"/>
<proteinExistence type="predicted"/>
<dbReference type="EMBL" id="CAWUPB010001184">
    <property type="protein sequence ID" value="CAK7350167.1"/>
    <property type="molecule type" value="Genomic_DNA"/>
</dbReference>
<dbReference type="InterPro" id="IPR055816">
    <property type="entry name" value="DUF7392"/>
</dbReference>
<name>A0AAV1SIR4_9ROSI</name>
<dbReference type="PANTHER" id="PTHR38226:SF3">
    <property type="entry name" value="(WILD MALAYSIAN BANANA) HYPOTHETICAL PROTEIN"/>
    <property type="match status" value="1"/>
</dbReference>
<sequence length="173" mass="19429">MAILIEHSFFDAYARDSRDDSSAAKLCTGDTISMNINYVSPEAGDIINDLSYATLALFKSQFHKMEDNSSSEESDSFKEIELESTVSLPPSGLEAQMVWFEFPNLKSMNRVLCVLATYVEGISLRGEKFDSRISGTEFCVPRQRMWKEFYSMEKNSTSSNVVLNSIDLAKLGD</sequence>
<dbReference type="Pfam" id="PF24118">
    <property type="entry name" value="DUF7392"/>
    <property type="match status" value="1"/>
</dbReference>
<comment type="caution">
    <text evidence="2">The sequence shown here is derived from an EMBL/GenBank/DDBJ whole genome shotgun (WGS) entry which is preliminary data.</text>
</comment>
<evidence type="ECO:0000259" key="1">
    <source>
        <dbReference type="Pfam" id="PF24118"/>
    </source>
</evidence>
<evidence type="ECO:0000313" key="3">
    <source>
        <dbReference type="Proteomes" id="UP001314170"/>
    </source>
</evidence>
<organism evidence="2 3">
    <name type="scientific">Dovyalis caffra</name>
    <dbReference type="NCBI Taxonomy" id="77055"/>
    <lineage>
        <taxon>Eukaryota</taxon>
        <taxon>Viridiplantae</taxon>
        <taxon>Streptophyta</taxon>
        <taxon>Embryophyta</taxon>
        <taxon>Tracheophyta</taxon>
        <taxon>Spermatophyta</taxon>
        <taxon>Magnoliopsida</taxon>
        <taxon>eudicotyledons</taxon>
        <taxon>Gunneridae</taxon>
        <taxon>Pentapetalae</taxon>
        <taxon>rosids</taxon>
        <taxon>fabids</taxon>
        <taxon>Malpighiales</taxon>
        <taxon>Salicaceae</taxon>
        <taxon>Flacourtieae</taxon>
        <taxon>Dovyalis</taxon>
    </lineage>
</organism>
<gene>
    <name evidence="2" type="ORF">DCAF_LOCUS22894</name>
</gene>
<feature type="domain" description="DUF7392" evidence="1">
    <location>
        <begin position="8"/>
        <end position="70"/>
    </location>
</feature>
<evidence type="ECO:0000313" key="2">
    <source>
        <dbReference type="EMBL" id="CAK7350167.1"/>
    </source>
</evidence>
<reference evidence="2 3" key="1">
    <citation type="submission" date="2024-01" db="EMBL/GenBank/DDBJ databases">
        <authorList>
            <person name="Waweru B."/>
        </authorList>
    </citation>
    <scope>NUCLEOTIDE SEQUENCE [LARGE SCALE GENOMIC DNA]</scope>
</reference>